<feature type="region of interest" description="Disordered" evidence="10">
    <location>
        <begin position="707"/>
        <end position="773"/>
    </location>
</feature>
<feature type="compositionally biased region" description="Polar residues" evidence="10">
    <location>
        <begin position="202"/>
        <end position="214"/>
    </location>
</feature>
<dbReference type="PROSITE" id="PS50181">
    <property type="entry name" value="FBOX"/>
    <property type="match status" value="1"/>
</dbReference>
<organism evidence="12 13">
    <name type="scientific">Talaromyces rugulosus</name>
    <name type="common">Penicillium rugulosum</name>
    <dbReference type="NCBI Taxonomy" id="121627"/>
    <lineage>
        <taxon>Eukaryota</taxon>
        <taxon>Fungi</taxon>
        <taxon>Dikarya</taxon>
        <taxon>Ascomycota</taxon>
        <taxon>Pezizomycotina</taxon>
        <taxon>Eurotiomycetes</taxon>
        <taxon>Eurotiomycetidae</taxon>
        <taxon>Eurotiales</taxon>
        <taxon>Trichocomaceae</taxon>
        <taxon>Talaromyces</taxon>
        <taxon>Talaromyces sect. Islandici</taxon>
    </lineage>
</organism>
<dbReference type="SUPFAM" id="SSF50978">
    <property type="entry name" value="WD40 repeat-like"/>
    <property type="match status" value="1"/>
</dbReference>
<feature type="repeat" description="WD" evidence="9">
    <location>
        <begin position="516"/>
        <end position="555"/>
    </location>
</feature>
<dbReference type="SMART" id="SM00256">
    <property type="entry name" value="FBOX"/>
    <property type="match status" value="1"/>
</dbReference>
<dbReference type="InterPro" id="IPR015943">
    <property type="entry name" value="WD40/YVTN_repeat-like_dom_sf"/>
</dbReference>
<evidence type="ECO:0000313" key="13">
    <source>
        <dbReference type="Proteomes" id="UP000509510"/>
    </source>
</evidence>
<dbReference type="RefSeq" id="XP_035341925.1">
    <property type="nucleotide sequence ID" value="XM_035486032.1"/>
</dbReference>
<feature type="compositionally biased region" description="Pro residues" evidence="10">
    <location>
        <begin position="746"/>
        <end position="758"/>
    </location>
</feature>
<name>A0A7H8QP53_TALRU</name>
<evidence type="ECO:0000259" key="11">
    <source>
        <dbReference type="PROSITE" id="PS50181"/>
    </source>
</evidence>
<accession>A0A7H8QP53</accession>
<dbReference type="PANTHER" id="PTHR14604:SF4">
    <property type="entry name" value="F-BOX DOMAIN-CONTAINING PROTEIN"/>
    <property type="match status" value="1"/>
</dbReference>
<dbReference type="GeneID" id="55990352"/>
<dbReference type="CDD" id="cd00200">
    <property type="entry name" value="WD40"/>
    <property type="match status" value="1"/>
</dbReference>
<evidence type="ECO:0000256" key="2">
    <source>
        <dbReference type="ARBA" id="ARBA00007968"/>
    </source>
</evidence>
<dbReference type="SUPFAM" id="SSF81383">
    <property type="entry name" value="F-box domain"/>
    <property type="match status" value="1"/>
</dbReference>
<dbReference type="InterPro" id="IPR036047">
    <property type="entry name" value="F-box-like_dom_sf"/>
</dbReference>
<evidence type="ECO:0000256" key="1">
    <source>
        <dbReference type="ARBA" id="ARBA00002730"/>
    </source>
</evidence>
<dbReference type="PROSITE" id="PS50294">
    <property type="entry name" value="WD_REPEATS_REGION"/>
    <property type="match status" value="4"/>
</dbReference>
<reference evidence="13" key="1">
    <citation type="submission" date="2020-06" db="EMBL/GenBank/DDBJ databases">
        <title>A chromosome-scale genome assembly of Talaromyces rugulosus W13939.</title>
        <authorList>
            <person name="Wang B."/>
            <person name="Guo L."/>
            <person name="Ye K."/>
            <person name="Wang L."/>
        </authorList>
    </citation>
    <scope>NUCLEOTIDE SEQUENCE [LARGE SCALE GENOMIC DNA]</scope>
    <source>
        <strain evidence="13">W13939</strain>
    </source>
</reference>
<dbReference type="InterPro" id="IPR036322">
    <property type="entry name" value="WD40_repeat_dom_sf"/>
</dbReference>
<feature type="repeat" description="WD" evidence="9">
    <location>
        <begin position="302"/>
        <end position="335"/>
    </location>
</feature>
<dbReference type="KEGG" id="trg:TRUGW13939_02845"/>
<keyword evidence="13" id="KW-1185">Reference proteome</keyword>
<feature type="compositionally biased region" description="Low complexity" evidence="10">
    <location>
        <begin position="243"/>
        <end position="259"/>
    </location>
</feature>
<feature type="compositionally biased region" description="Polar residues" evidence="10">
    <location>
        <begin position="596"/>
        <end position="619"/>
    </location>
</feature>
<dbReference type="Pfam" id="PF12937">
    <property type="entry name" value="F-box-like"/>
    <property type="match status" value="1"/>
</dbReference>
<protein>
    <recommendedName>
        <fullName evidence="4">Probable E3 ubiquitin ligase complex SCF subunit sconB</fullName>
    </recommendedName>
    <alternativeName>
        <fullName evidence="8">Sulfur controller B</fullName>
    </alternativeName>
    <alternativeName>
        <fullName evidence="7">Sulfur metabolite repression control protein B</fullName>
    </alternativeName>
</protein>
<evidence type="ECO:0000256" key="6">
    <source>
        <dbReference type="ARBA" id="ARBA00022737"/>
    </source>
</evidence>
<keyword evidence="5 9" id="KW-0853">WD repeat</keyword>
<comment type="subunit">
    <text evidence="3">Component of the SCF(sconB) E3 ubiquitin ligase complex.</text>
</comment>
<evidence type="ECO:0000256" key="7">
    <source>
        <dbReference type="ARBA" id="ARBA00030034"/>
    </source>
</evidence>
<feature type="region of interest" description="Disordered" evidence="10">
    <location>
        <begin position="596"/>
        <end position="625"/>
    </location>
</feature>
<dbReference type="EMBL" id="CP055899">
    <property type="protein sequence ID" value="QKX55747.1"/>
    <property type="molecule type" value="Genomic_DNA"/>
</dbReference>
<feature type="compositionally biased region" description="Basic and acidic residues" evidence="10">
    <location>
        <begin position="223"/>
        <end position="239"/>
    </location>
</feature>
<dbReference type="AlphaFoldDB" id="A0A7H8QP53"/>
<proteinExistence type="inferred from homology"/>
<dbReference type="OrthoDB" id="19711at2759"/>
<dbReference type="PROSITE" id="PS00678">
    <property type="entry name" value="WD_REPEATS_1"/>
    <property type="match status" value="1"/>
</dbReference>
<dbReference type="PANTHER" id="PTHR14604">
    <property type="entry name" value="WD40 REPEAT PF20"/>
    <property type="match status" value="1"/>
</dbReference>
<evidence type="ECO:0000256" key="4">
    <source>
        <dbReference type="ARBA" id="ARBA00015819"/>
    </source>
</evidence>
<dbReference type="InterPro" id="IPR050995">
    <property type="entry name" value="WD-F-box_domain-protein"/>
</dbReference>
<evidence type="ECO:0000256" key="5">
    <source>
        <dbReference type="ARBA" id="ARBA00022574"/>
    </source>
</evidence>
<dbReference type="Proteomes" id="UP000509510">
    <property type="component" value="Chromosome II"/>
</dbReference>
<evidence type="ECO:0000256" key="9">
    <source>
        <dbReference type="PROSITE-ProRule" id="PRU00221"/>
    </source>
</evidence>
<dbReference type="Gene3D" id="1.20.1280.50">
    <property type="match status" value="1"/>
</dbReference>
<feature type="region of interest" description="Disordered" evidence="10">
    <location>
        <begin position="165"/>
        <end position="261"/>
    </location>
</feature>
<gene>
    <name evidence="12" type="ORF">TRUGW13939_02845</name>
</gene>
<dbReference type="Gene3D" id="2.130.10.10">
    <property type="entry name" value="YVTN repeat-like/Quinoprotein amine dehydrogenase"/>
    <property type="match status" value="2"/>
</dbReference>
<feature type="repeat" description="WD" evidence="9">
    <location>
        <begin position="476"/>
        <end position="515"/>
    </location>
</feature>
<feature type="compositionally biased region" description="Basic and acidic residues" evidence="10">
    <location>
        <begin position="174"/>
        <end position="190"/>
    </location>
</feature>
<evidence type="ECO:0000313" key="12">
    <source>
        <dbReference type="EMBL" id="QKX55747.1"/>
    </source>
</evidence>
<sequence>MDSEQPSGAALSKPGLTAASLAASFKLDEGYSDDTKSQPENDAAVAQSEEAMLLPQCIFSHTEAERAELAYTILRSLRTSTIASVVDRLTPRLHMDPVFKLPPEITAEVFAYLDLTTLLTASLASRSWRNRIFDSRLWRDLYIREGWRLDIDAIRRYERLHSELASHNRKSRARHDDSDVSEPQLKRRVTEAGLSPRGPATQAPQPSSSWNEQHQPVEADVPESPHDAEGDREMRDVYSEGRPLSSIPSPPSAKSSSLLIRSPNGSPKINWPHIYKQRRRLEDNWFKGRFTNFQLPHPAHMEEAHTQCVYAIQFVGRWLVSGSRDRTVRVWDLDSKRLWHPPLLGHSTSVLCLQFDPSPEEDLIISGGSDKNVIIWKFSTGEKIQELHNAHEDSVLNLKFDKRYLVTCSKDKLIKVWNRRDLSPLDKDYPTFHRGPAVKYPSYIIDTAFVSPSRIEAELANHHMKSLEPFSLLMTLDGHGAAVNAIQINDDEIVSASGDRLIKVWGIRNGACLKTLMGHTKGIACVQFDNRRIVSGSNDDTVRIFDHSSRAEVACLEGHSNLVRTVQAGFGDPPGAEEALRLEALAVDNDYWDAQRSGNVPDYQQRSSRRTATNRNAGSRNPRDVMALGARIPPGGGGSRWARIVSGSYDETVIIWRKDRDGKWLVSHRLRQADAVVNATATALHRGREAANRAMLRAIPALHHQQAIHPPPQPAAQNNNTPPAGNANGNNNDNQGVGGTNTAAQPQPPPPQQQPQPQQPNQAAPPNNNHVPNPLAVLQQAHALNTLVAQTQANNNAQPAHAHQAHRQAPHIPNPGVPPASRVYKLQFDARKIICASQDPRIVGWDFAAGDEEIIEASQFFLGL</sequence>
<dbReference type="PROSITE" id="PS50082">
    <property type="entry name" value="WD_REPEATS_2"/>
    <property type="match status" value="5"/>
</dbReference>
<feature type="region of interest" description="Disordered" evidence="10">
    <location>
        <begin position="795"/>
        <end position="818"/>
    </location>
</feature>
<feature type="repeat" description="WD" evidence="9">
    <location>
        <begin position="343"/>
        <end position="386"/>
    </location>
</feature>
<dbReference type="Pfam" id="PF00400">
    <property type="entry name" value="WD40"/>
    <property type="match status" value="5"/>
</dbReference>
<feature type="domain" description="F-box" evidence="11">
    <location>
        <begin position="95"/>
        <end position="141"/>
    </location>
</feature>
<dbReference type="InterPro" id="IPR020472">
    <property type="entry name" value="WD40_PAC1"/>
</dbReference>
<feature type="compositionally biased region" description="Low complexity" evidence="10">
    <location>
        <begin position="715"/>
        <end position="745"/>
    </location>
</feature>
<feature type="repeat" description="WD" evidence="9">
    <location>
        <begin position="388"/>
        <end position="418"/>
    </location>
</feature>
<keyword evidence="6" id="KW-0677">Repeat</keyword>
<comment type="function">
    <text evidence="1">Component of the SCF(sconB) E3 ubiquitin ligase complex involved in the regulation of sulfur metabolite repression, probably by mediating the inactivation or degradation of the metR transcription factor.</text>
</comment>
<comment type="similarity">
    <text evidence="2">Belongs to the WD repeat MET30/SCONB/SCON-2 family.</text>
</comment>
<feature type="compositionally biased region" description="Low complexity" evidence="10">
    <location>
        <begin position="759"/>
        <end position="769"/>
    </location>
</feature>
<evidence type="ECO:0000256" key="3">
    <source>
        <dbReference type="ARBA" id="ARBA00011725"/>
    </source>
</evidence>
<dbReference type="InterPro" id="IPR001680">
    <property type="entry name" value="WD40_rpt"/>
</dbReference>
<dbReference type="InterPro" id="IPR019775">
    <property type="entry name" value="WD40_repeat_CS"/>
</dbReference>
<evidence type="ECO:0000256" key="10">
    <source>
        <dbReference type="SAM" id="MobiDB-lite"/>
    </source>
</evidence>
<dbReference type="InterPro" id="IPR001810">
    <property type="entry name" value="F-box_dom"/>
</dbReference>
<dbReference type="PRINTS" id="PR00320">
    <property type="entry name" value="GPROTEINBRPT"/>
</dbReference>
<evidence type="ECO:0000256" key="8">
    <source>
        <dbReference type="ARBA" id="ARBA00032113"/>
    </source>
</evidence>
<dbReference type="SMART" id="SM00320">
    <property type="entry name" value="WD40"/>
    <property type="match status" value="7"/>
</dbReference>